<proteinExistence type="predicted"/>
<gene>
    <name evidence="1" type="ORF">CLUP02_02179</name>
</gene>
<name>A0A9Q8SE41_9PEZI</name>
<dbReference type="GeneID" id="73336223"/>
<protein>
    <submittedName>
        <fullName evidence="1">Uncharacterized protein</fullName>
    </submittedName>
</protein>
<dbReference type="KEGG" id="clup:CLUP02_02179"/>
<dbReference type="EMBL" id="CP019471">
    <property type="protein sequence ID" value="UQC75525.1"/>
    <property type="molecule type" value="Genomic_DNA"/>
</dbReference>
<dbReference type="RefSeq" id="XP_049137170.1">
    <property type="nucleotide sequence ID" value="XM_049281213.1"/>
</dbReference>
<dbReference type="AlphaFoldDB" id="A0A9Q8SE41"/>
<reference evidence="1" key="1">
    <citation type="journal article" date="2021" name="Mol. Plant Microbe Interact.">
        <title>Complete Genome Sequence of the Plant-Pathogenic Fungus Colletotrichum lupini.</title>
        <authorList>
            <person name="Baroncelli R."/>
            <person name="Pensec F."/>
            <person name="Da Lio D."/>
            <person name="Boufleur T."/>
            <person name="Vicente I."/>
            <person name="Sarrocco S."/>
            <person name="Picot A."/>
            <person name="Baraldi E."/>
            <person name="Sukno S."/>
            <person name="Thon M."/>
            <person name="Le Floch G."/>
        </authorList>
    </citation>
    <scope>NUCLEOTIDE SEQUENCE</scope>
    <source>
        <strain evidence="1">IMI 504893</strain>
    </source>
</reference>
<dbReference type="Proteomes" id="UP000830671">
    <property type="component" value="Chromosome 1"/>
</dbReference>
<evidence type="ECO:0000313" key="2">
    <source>
        <dbReference type="Proteomes" id="UP000830671"/>
    </source>
</evidence>
<sequence>MALPGRKPQQLQRGYTFSRQNIYAATNPRYPAAKEIAARINIVVYKEPRF</sequence>
<keyword evidence="2" id="KW-1185">Reference proteome</keyword>
<accession>A0A9Q8SE41</accession>
<organism evidence="1 2">
    <name type="scientific">Colletotrichum lupini</name>
    <dbReference type="NCBI Taxonomy" id="145971"/>
    <lineage>
        <taxon>Eukaryota</taxon>
        <taxon>Fungi</taxon>
        <taxon>Dikarya</taxon>
        <taxon>Ascomycota</taxon>
        <taxon>Pezizomycotina</taxon>
        <taxon>Sordariomycetes</taxon>
        <taxon>Hypocreomycetidae</taxon>
        <taxon>Glomerellales</taxon>
        <taxon>Glomerellaceae</taxon>
        <taxon>Colletotrichum</taxon>
        <taxon>Colletotrichum acutatum species complex</taxon>
    </lineage>
</organism>
<evidence type="ECO:0000313" key="1">
    <source>
        <dbReference type="EMBL" id="UQC75525.1"/>
    </source>
</evidence>